<gene>
    <name evidence="2" type="ORF">CVT24_005288</name>
</gene>
<protein>
    <submittedName>
        <fullName evidence="2">Uncharacterized protein</fullName>
    </submittedName>
</protein>
<organism evidence="2 3">
    <name type="scientific">Panaeolus cyanescens</name>
    <dbReference type="NCBI Taxonomy" id="181874"/>
    <lineage>
        <taxon>Eukaryota</taxon>
        <taxon>Fungi</taxon>
        <taxon>Dikarya</taxon>
        <taxon>Basidiomycota</taxon>
        <taxon>Agaricomycotina</taxon>
        <taxon>Agaricomycetes</taxon>
        <taxon>Agaricomycetidae</taxon>
        <taxon>Agaricales</taxon>
        <taxon>Agaricineae</taxon>
        <taxon>Galeropsidaceae</taxon>
        <taxon>Panaeolus</taxon>
    </lineage>
</organism>
<dbReference type="AlphaFoldDB" id="A0A409Y947"/>
<dbReference type="EMBL" id="NHTK01001356">
    <property type="protein sequence ID" value="PPQ99497.1"/>
    <property type="molecule type" value="Genomic_DNA"/>
</dbReference>
<evidence type="ECO:0000313" key="3">
    <source>
        <dbReference type="Proteomes" id="UP000284842"/>
    </source>
</evidence>
<keyword evidence="3" id="KW-1185">Reference proteome</keyword>
<proteinExistence type="predicted"/>
<dbReference type="Proteomes" id="UP000284842">
    <property type="component" value="Unassembled WGS sequence"/>
</dbReference>
<name>A0A409Y947_9AGAR</name>
<dbReference type="InParanoid" id="A0A409Y947"/>
<reference evidence="2 3" key="1">
    <citation type="journal article" date="2018" name="Evol. Lett.">
        <title>Horizontal gene cluster transfer increased hallucinogenic mushroom diversity.</title>
        <authorList>
            <person name="Reynolds H.T."/>
            <person name="Vijayakumar V."/>
            <person name="Gluck-Thaler E."/>
            <person name="Korotkin H.B."/>
            <person name="Matheny P.B."/>
            <person name="Slot J.C."/>
        </authorList>
    </citation>
    <scope>NUCLEOTIDE SEQUENCE [LARGE SCALE GENOMIC DNA]</scope>
    <source>
        <strain evidence="2 3">2629</strain>
    </source>
</reference>
<evidence type="ECO:0000256" key="1">
    <source>
        <dbReference type="SAM" id="MobiDB-lite"/>
    </source>
</evidence>
<sequence length="196" mass="21640">MIRTPKSDTNNKSGVTEAGTTTVTARIAIREVKVQIKATASSHPAPSLKIIVANQIAQTIEAACRPKNIGDLPLTRKERAWIRHENRMKAFSSPQHDAGPPPRCSVPRATSLSSKESHSEGSSGTVNLSLEIERSRRAFQAERDCLHEELMEEKQRFGKLALFTEIVSRMMMMEAANVTGKSDVNVFKDYFQGGSD</sequence>
<feature type="region of interest" description="Disordered" evidence="1">
    <location>
        <begin position="90"/>
        <end position="127"/>
    </location>
</feature>
<comment type="caution">
    <text evidence="2">The sequence shown here is derived from an EMBL/GenBank/DDBJ whole genome shotgun (WGS) entry which is preliminary data.</text>
</comment>
<accession>A0A409Y947</accession>
<evidence type="ECO:0000313" key="2">
    <source>
        <dbReference type="EMBL" id="PPQ99497.1"/>
    </source>
</evidence>